<evidence type="ECO:0000313" key="3">
    <source>
        <dbReference type="Proteomes" id="UP000580891"/>
    </source>
</evidence>
<name>A0A7V9Z0L2_9BACL</name>
<dbReference type="Pfam" id="PF06961">
    <property type="entry name" value="DUF1294"/>
    <property type="match status" value="1"/>
</dbReference>
<sequence>MFELYVIIVNMLGFFVMAVDKQKAKKGKWRIAESTIWLVALLGGAIGAMLGMQLFRHKTKHRLFRYGLPFLALFDIVVYLIFYQ</sequence>
<feature type="transmembrane region" description="Helical" evidence="1">
    <location>
        <begin position="63"/>
        <end position="82"/>
    </location>
</feature>
<gene>
    <name evidence="2" type="ORF">HNQ85_001975</name>
</gene>
<keyword evidence="1" id="KW-0472">Membrane</keyword>
<dbReference type="EMBL" id="JACDUU010000004">
    <property type="protein sequence ID" value="MBA2871700.1"/>
    <property type="molecule type" value="Genomic_DNA"/>
</dbReference>
<dbReference type="PIRSF" id="PIRSF002599">
    <property type="entry name" value="Cold_shock_A"/>
    <property type="match status" value="1"/>
</dbReference>
<keyword evidence="1" id="KW-0812">Transmembrane</keyword>
<comment type="caution">
    <text evidence="2">The sequence shown here is derived from an EMBL/GenBank/DDBJ whole genome shotgun (WGS) entry which is preliminary data.</text>
</comment>
<dbReference type="InterPro" id="IPR010718">
    <property type="entry name" value="DUF1294"/>
</dbReference>
<dbReference type="GO" id="GO:0003676">
    <property type="term" value="F:nucleic acid binding"/>
    <property type="evidence" value="ECO:0007669"/>
    <property type="project" value="InterPro"/>
</dbReference>
<evidence type="ECO:0000256" key="1">
    <source>
        <dbReference type="SAM" id="Phobius"/>
    </source>
</evidence>
<proteinExistence type="predicted"/>
<accession>A0A7V9Z0L2</accession>
<feature type="transmembrane region" description="Helical" evidence="1">
    <location>
        <begin position="34"/>
        <end position="51"/>
    </location>
</feature>
<protein>
    <submittedName>
        <fullName evidence="2">Uncharacterized membrane protein YsdA (DUF1294 family)</fullName>
    </submittedName>
</protein>
<evidence type="ECO:0000313" key="2">
    <source>
        <dbReference type="EMBL" id="MBA2871700.1"/>
    </source>
</evidence>
<dbReference type="Proteomes" id="UP000580891">
    <property type="component" value="Unassembled WGS sequence"/>
</dbReference>
<dbReference type="RefSeq" id="WP_181537525.1">
    <property type="nucleotide sequence ID" value="NZ_JACDUU010000004.1"/>
</dbReference>
<reference evidence="2 3" key="1">
    <citation type="submission" date="2020-07" db="EMBL/GenBank/DDBJ databases">
        <title>Genomic Encyclopedia of Type Strains, Phase IV (KMG-IV): sequencing the most valuable type-strain genomes for metagenomic binning, comparative biology and taxonomic classification.</title>
        <authorList>
            <person name="Goeker M."/>
        </authorList>
    </citation>
    <scope>NUCLEOTIDE SEQUENCE [LARGE SCALE GENOMIC DNA]</scope>
    <source>
        <strain evidence="2 3">DSM 25220</strain>
    </source>
</reference>
<dbReference type="InterPro" id="IPR012156">
    <property type="entry name" value="Cold_shock_CspA"/>
</dbReference>
<keyword evidence="3" id="KW-1185">Reference proteome</keyword>
<organism evidence="2 3">
    <name type="scientific">[Anoxybacillus] calidus</name>
    <dbReference type="NCBI Taxonomy" id="575178"/>
    <lineage>
        <taxon>Bacteria</taxon>
        <taxon>Bacillati</taxon>
        <taxon>Bacillota</taxon>
        <taxon>Bacilli</taxon>
        <taxon>Bacillales</taxon>
        <taxon>Anoxybacillaceae</taxon>
        <taxon>Paranoxybacillus</taxon>
    </lineage>
</organism>
<keyword evidence="1" id="KW-1133">Transmembrane helix</keyword>
<dbReference type="AlphaFoldDB" id="A0A7V9Z0L2"/>